<dbReference type="SUPFAM" id="SSF52743">
    <property type="entry name" value="Subtilisin-like"/>
    <property type="match status" value="1"/>
</dbReference>
<dbReference type="InterPro" id="IPR036852">
    <property type="entry name" value="Peptidase_S8/S53_dom_sf"/>
</dbReference>
<dbReference type="AlphaFoldDB" id="A0A0G4LHG8"/>
<dbReference type="InterPro" id="IPR000209">
    <property type="entry name" value="Peptidase_S8/S53_dom"/>
</dbReference>
<evidence type="ECO:0000313" key="2">
    <source>
        <dbReference type="EMBL" id="CRK21453.1"/>
    </source>
</evidence>
<dbReference type="GO" id="GO:0004252">
    <property type="term" value="F:serine-type endopeptidase activity"/>
    <property type="evidence" value="ECO:0007669"/>
    <property type="project" value="InterPro"/>
</dbReference>
<reference evidence="3" key="1">
    <citation type="submission" date="2015-05" db="EMBL/GenBank/DDBJ databases">
        <authorList>
            <person name="Fogelqvist Johan"/>
        </authorList>
    </citation>
    <scope>NUCLEOTIDE SEQUENCE [LARGE SCALE GENOMIC DNA]</scope>
</reference>
<dbReference type="EMBL" id="CVQI01012002">
    <property type="protein sequence ID" value="CRK21453.1"/>
    <property type="molecule type" value="Genomic_DNA"/>
</dbReference>
<feature type="domain" description="Peptidase S8/S53" evidence="1">
    <location>
        <begin position="171"/>
        <end position="224"/>
    </location>
</feature>
<dbReference type="GO" id="GO:0006508">
    <property type="term" value="P:proteolysis"/>
    <property type="evidence" value="ECO:0007669"/>
    <property type="project" value="InterPro"/>
</dbReference>
<evidence type="ECO:0000313" key="3">
    <source>
        <dbReference type="Proteomes" id="UP000045706"/>
    </source>
</evidence>
<protein>
    <recommendedName>
        <fullName evidence="1">Peptidase S8/S53 domain-containing protein</fullName>
    </recommendedName>
</protein>
<proteinExistence type="predicted"/>
<evidence type="ECO:0000259" key="1">
    <source>
        <dbReference type="Pfam" id="PF00082"/>
    </source>
</evidence>
<dbReference type="Pfam" id="PF00082">
    <property type="entry name" value="Peptidase_S8"/>
    <property type="match status" value="1"/>
</dbReference>
<dbReference type="Gene3D" id="3.40.50.200">
    <property type="entry name" value="Peptidase S8/S53 domain"/>
    <property type="match status" value="1"/>
</dbReference>
<name>A0A0G4LHG8_VERLO</name>
<organism evidence="2 3">
    <name type="scientific">Verticillium longisporum</name>
    <name type="common">Verticillium dahliae var. longisporum</name>
    <dbReference type="NCBI Taxonomy" id="100787"/>
    <lineage>
        <taxon>Eukaryota</taxon>
        <taxon>Fungi</taxon>
        <taxon>Dikarya</taxon>
        <taxon>Ascomycota</taxon>
        <taxon>Pezizomycotina</taxon>
        <taxon>Sordariomycetes</taxon>
        <taxon>Hypocreomycetidae</taxon>
        <taxon>Glomerellales</taxon>
        <taxon>Plectosphaerellaceae</taxon>
        <taxon>Verticillium</taxon>
    </lineage>
</organism>
<gene>
    <name evidence="2" type="ORF">BN1723_012396</name>
</gene>
<accession>A0A0G4LHG8</accession>
<sequence>MRFDSAFPWILAASLGLARESQDEDAIAPPMMKGKYAPGAYIAEISDGQLISSLGAQGGVTSVEERIRFDSTVFKGTSFNLGIVQKEDEEEVVRQVGASPEARNIWPVKVVSSPQPNLAWTAQGKPLVEVQRRQVGKDGHSPHIMTQADRFHAEGITEEGCLVEFGANVAGGSYDESQPPNPDGDPFEDCNGHATHVAEIIAALYNPLGFKGAAPGVKIGMFRALAALTLRQWTLPWLPLMKMEVTLSLASRTGKWLEPEAICIAGVAYCGNKVGGTEGLFGVSAPSIGDGVLSLSSFQHTHDPSYDAPSGQASEISNTTRVVPSVLSQAGD</sequence>
<dbReference type="Proteomes" id="UP000045706">
    <property type="component" value="Unassembled WGS sequence"/>
</dbReference>